<protein>
    <submittedName>
        <fullName evidence="2">Uncharacterized protein</fullName>
    </submittedName>
</protein>
<comment type="caution">
    <text evidence="2">The sequence shown here is derived from an EMBL/GenBank/DDBJ whole genome shotgun (WGS) entry which is preliminary data.</text>
</comment>
<organism evidence="2 3">
    <name type="scientific">Palleronia pontilimi</name>
    <dbReference type="NCBI Taxonomy" id="1964209"/>
    <lineage>
        <taxon>Bacteria</taxon>
        <taxon>Pseudomonadati</taxon>
        <taxon>Pseudomonadota</taxon>
        <taxon>Alphaproteobacteria</taxon>
        <taxon>Rhodobacterales</taxon>
        <taxon>Roseobacteraceae</taxon>
        <taxon>Palleronia</taxon>
    </lineage>
</organism>
<gene>
    <name evidence="2" type="ORF">ILP92_04015</name>
</gene>
<feature type="transmembrane region" description="Helical" evidence="1">
    <location>
        <begin position="41"/>
        <end position="61"/>
    </location>
</feature>
<keyword evidence="1" id="KW-0472">Membrane</keyword>
<dbReference type="RefSeq" id="WP_198915076.1">
    <property type="nucleotide sequence ID" value="NZ_JAEKPD010000002.1"/>
</dbReference>
<evidence type="ECO:0000256" key="1">
    <source>
        <dbReference type="SAM" id="Phobius"/>
    </source>
</evidence>
<keyword evidence="1" id="KW-0812">Transmembrane</keyword>
<keyword evidence="1" id="KW-1133">Transmembrane helix</keyword>
<dbReference type="EMBL" id="JAEKPD010000002">
    <property type="protein sequence ID" value="MBJ3761912.1"/>
    <property type="molecule type" value="Genomic_DNA"/>
</dbReference>
<dbReference type="AlphaFoldDB" id="A0A934M8Y1"/>
<keyword evidence="3" id="KW-1185">Reference proteome</keyword>
<proteinExistence type="predicted"/>
<accession>A0A934M8Y1</accession>
<name>A0A934M8Y1_9RHOB</name>
<sequence length="207" mass="22746">MSFPRLKRLTRPLTQTALRVREEGACTYFYRDTPLARHASLIEGALWMGALILVAWAVSLWTTPRAGIEPVILPLKVAFSAALLLAATCLGRAAAQGMRIELRIDRDAGTLQCHQSTAGGSSRQVFECPLDLVGSFYIMRVPGPHSASHFYARLTDGSDAVYLGSDDDRKLERLLDRLRNRDRQSAAALTRELVGLAQVKRRGPSAA</sequence>
<evidence type="ECO:0000313" key="3">
    <source>
        <dbReference type="Proteomes" id="UP000642488"/>
    </source>
</evidence>
<reference evidence="2" key="1">
    <citation type="submission" date="2020-12" db="EMBL/GenBank/DDBJ databases">
        <title>Bacterial taxonomy.</title>
        <authorList>
            <person name="Pan X."/>
        </authorList>
    </citation>
    <scope>NUCLEOTIDE SEQUENCE</scope>
    <source>
        <strain evidence="2">KCTC 52957</strain>
    </source>
</reference>
<dbReference type="Proteomes" id="UP000642488">
    <property type="component" value="Unassembled WGS sequence"/>
</dbReference>
<feature type="transmembrane region" description="Helical" evidence="1">
    <location>
        <begin position="73"/>
        <end position="95"/>
    </location>
</feature>
<evidence type="ECO:0000313" key="2">
    <source>
        <dbReference type="EMBL" id="MBJ3761912.1"/>
    </source>
</evidence>